<comment type="similarity">
    <text evidence="1 14">Belongs to the PAPS reductase family. CysH subfamily.</text>
</comment>
<dbReference type="Gene3D" id="3.40.50.620">
    <property type="entry name" value="HUPs"/>
    <property type="match status" value="1"/>
</dbReference>
<keyword evidence="4 14" id="KW-0560">Oxidoreductase</keyword>
<feature type="binding site" evidence="14">
    <location>
        <position position="201"/>
    </location>
    <ligand>
        <name>[4Fe-4S] cluster</name>
        <dbReference type="ChEBI" id="CHEBI:49883"/>
    </ligand>
</feature>
<dbReference type="InterPro" id="IPR011798">
    <property type="entry name" value="APS_reductase"/>
</dbReference>
<dbReference type="SUPFAM" id="SSF52402">
    <property type="entry name" value="Adenine nucleotide alpha hydrolases-like"/>
    <property type="match status" value="1"/>
</dbReference>
<sequence length="230" mass="26698">MEEVLKLLNENNSVQENLKILNEQLKGKIVFSTSFGIEDQVITNEIFSNQLENIEVFTLDTGRLFPETYEVWDKTNLKFGNKIKPFYPEASNIEKYVSDNGINGFYNSVELRKECCNIRKVQPLNRALQGANVWITGLRAEQSPNRQTMKLVEWDEAHQLYKFNPLMNWSTDDVVAYLQQKGVPYNTLHHKGFISIGCAPCTRAVKEGEDFRAGRWWWEDQSKKECGLHQ</sequence>
<dbReference type="NCBIfam" id="TIGR00434">
    <property type="entry name" value="cysH"/>
    <property type="match status" value="1"/>
</dbReference>
<dbReference type="RefSeq" id="WP_188616670.1">
    <property type="nucleotide sequence ID" value="NZ_BMLV01000001.1"/>
</dbReference>
<dbReference type="InterPro" id="IPR004511">
    <property type="entry name" value="PAPS/APS_Rdtase"/>
</dbReference>
<comment type="cofactor">
    <cofactor evidence="14">
        <name>[4Fe-4S] cluster</name>
        <dbReference type="ChEBI" id="CHEBI:49883"/>
    </cofactor>
    <text evidence="14">Binds 1 [4Fe-4S] cluster per subunit.</text>
</comment>
<dbReference type="CDD" id="cd23945">
    <property type="entry name" value="PAPS_reductase"/>
    <property type="match status" value="1"/>
</dbReference>
<evidence type="ECO:0000256" key="10">
    <source>
        <dbReference type="ARBA" id="ARBA00029514"/>
    </source>
</evidence>
<feature type="active site" description="Nucleophile; cysteine thiosulfonate intermediate" evidence="14">
    <location>
        <position position="226"/>
    </location>
</feature>
<evidence type="ECO:0000259" key="15">
    <source>
        <dbReference type="Pfam" id="PF01507"/>
    </source>
</evidence>
<reference evidence="17" key="1">
    <citation type="journal article" date="2019" name="Int. J. Syst. Evol. Microbiol.">
        <title>The Global Catalogue of Microorganisms (GCM) 10K type strain sequencing project: providing services to taxonomists for standard genome sequencing and annotation.</title>
        <authorList>
            <consortium name="The Broad Institute Genomics Platform"/>
            <consortium name="The Broad Institute Genome Sequencing Center for Infectious Disease"/>
            <person name="Wu L."/>
            <person name="Ma J."/>
        </authorList>
    </citation>
    <scope>NUCLEOTIDE SEQUENCE [LARGE SCALE GENOMIC DNA]</scope>
    <source>
        <strain evidence="17">CGMCC 1.7656</strain>
    </source>
</reference>
<evidence type="ECO:0000256" key="7">
    <source>
        <dbReference type="ARBA" id="ARBA00024298"/>
    </source>
</evidence>
<feature type="domain" description="Phosphoadenosine phosphosulphate reductase" evidence="15">
    <location>
        <begin position="28"/>
        <end position="204"/>
    </location>
</feature>
<evidence type="ECO:0000256" key="1">
    <source>
        <dbReference type="ARBA" id="ARBA00009732"/>
    </source>
</evidence>
<dbReference type="InterPro" id="IPR002500">
    <property type="entry name" value="PAPS_reduct_dom"/>
</dbReference>
<proteinExistence type="inferred from homology"/>
<organism evidence="16 17">
    <name type="scientific">Cloacibacterium rupense</name>
    <dbReference type="NCBI Taxonomy" id="517423"/>
    <lineage>
        <taxon>Bacteria</taxon>
        <taxon>Pseudomonadati</taxon>
        <taxon>Bacteroidota</taxon>
        <taxon>Flavobacteriia</taxon>
        <taxon>Flavobacteriales</taxon>
        <taxon>Weeksellaceae</taxon>
    </lineage>
</organism>
<evidence type="ECO:0000256" key="11">
    <source>
        <dbReference type="ARBA" id="ARBA00030894"/>
    </source>
</evidence>
<evidence type="ECO:0000313" key="16">
    <source>
        <dbReference type="EMBL" id="GGP02432.1"/>
    </source>
</evidence>
<dbReference type="NCBIfam" id="NF002537">
    <property type="entry name" value="PRK02090.1"/>
    <property type="match status" value="1"/>
</dbReference>
<dbReference type="EC" id="1.8.4.10" evidence="9 14"/>
<dbReference type="HAMAP" id="MF_00063">
    <property type="entry name" value="CysH"/>
    <property type="match status" value="1"/>
</dbReference>
<dbReference type="InterPro" id="IPR014729">
    <property type="entry name" value="Rossmann-like_a/b/a_fold"/>
</dbReference>
<protein>
    <recommendedName>
        <fullName evidence="10 14">Adenosine 5'-phosphosulfate reductase</fullName>
        <shortName evidence="14">APS reductase</shortName>
        <ecNumber evidence="9 14">1.8.4.10</ecNumber>
    </recommendedName>
    <alternativeName>
        <fullName evidence="12 14">5'-adenylylsulfate reductase</fullName>
    </alternativeName>
    <alternativeName>
        <fullName evidence="11 14">Thioredoxin-dependent 5'-adenylylsulfate reductase</fullName>
    </alternativeName>
</protein>
<evidence type="ECO:0000256" key="8">
    <source>
        <dbReference type="ARBA" id="ARBA00024327"/>
    </source>
</evidence>
<comment type="catalytic activity">
    <reaction evidence="13 14">
        <text>[thioredoxin]-disulfide + sulfite + AMP + 2 H(+) = adenosine 5'-phosphosulfate + [thioredoxin]-dithiol</text>
        <dbReference type="Rhea" id="RHEA:21976"/>
        <dbReference type="Rhea" id="RHEA-COMP:10698"/>
        <dbReference type="Rhea" id="RHEA-COMP:10700"/>
        <dbReference type="ChEBI" id="CHEBI:15378"/>
        <dbReference type="ChEBI" id="CHEBI:17359"/>
        <dbReference type="ChEBI" id="CHEBI:29950"/>
        <dbReference type="ChEBI" id="CHEBI:50058"/>
        <dbReference type="ChEBI" id="CHEBI:58243"/>
        <dbReference type="ChEBI" id="CHEBI:456215"/>
        <dbReference type="EC" id="1.8.4.10"/>
    </reaction>
</comment>
<keyword evidence="5 14" id="KW-0408">Iron</keyword>
<dbReference type="Proteomes" id="UP000620064">
    <property type="component" value="Unassembled WGS sequence"/>
</dbReference>
<keyword evidence="2 14" id="KW-0963">Cytoplasm</keyword>
<keyword evidence="3 14" id="KW-0479">Metal-binding</keyword>
<dbReference type="PANTHER" id="PTHR46482:SF9">
    <property type="entry name" value="5'-ADENYLYLSULFATE REDUCTASE 1, CHLOROPLASTIC"/>
    <property type="match status" value="1"/>
</dbReference>
<evidence type="ECO:0000256" key="2">
    <source>
        <dbReference type="ARBA" id="ARBA00022490"/>
    </source>
</evidence>
<feature type="binding site" evidence="14">
    <location>
        <position position="115"/>
    </location>
    <ligand>
        <name>[4Fe-4S] cluster</name>
        <dbReference type="ChEBI" id="CHEBI:49883"/>
    </ligand>
</feature>
<evidence type="ECO:0000256" key="3">
    <source>
        <dbReference type="ARBA" id="ARBA00022723"/>
    </source>
</evidence>
<evidence type="ECO:0000256" key="5">
    <source>
        <dbReference type="ARBA" id="ARBA00023004"/>
    </source>
</evidence>
<dbReference type="PIRSF" id="PIRSF000857">
    <property type="entry name" value="PAPS_reductase"/>
    <property type="match status" value="1"/>
</dbReference>
<accession>A0ABQ2NLX2</accession>
<evidence type="ECO:0000256" key="6">
    <source>
        <dbReference type="ARBA" id="ARBA00023014"/>
    </source>
</evidence>
<comment type="caution">
    <text evidence="16">The sequence shown here is derived from an EMBL/GenBank/DDBJ whole genome shotgun (WGS) entry which is preliminary data.</text>
</comment>
<gene>
    <name evidence="14 16" type="primary">cysH</name>
    <name evidence="16" type="ORF">GCM10010992_06790</name>
</gene>
<evidence type="ECO:0000256" key="4">
    <source>
        <dbReference type="ARBA" id="ARBA00023002"/>
    </source>
</evidence>
<evidence type="ECO:0000256" key="14">
    <source>
        <dbReference type="HAMAP-Rule" id="MF_00063"/>
    </source>
</evidence>
<evidence type="ECO:0000256" key="12">
    <source>
        <dbReference type="ARBA" id="ARBA00032041"/>
    </source>
</evidence>
<dbReference type="NCBIfam" id="TIGR02055">
    <property type="entry name" value="APS_reductase"/>
    <property type="match status" value="1"/>
</dbReference>
<dbReference type="PANTHER" id="PTHR46482">
    <property type="entry name" value="5'-ADENYLYLSULFATE REDUCTASE 3, CHLOROPLASTIC"/>
    <property type="match status" value="1"/>
</dbReference>
<comment type="function">
    <text evidence="7 14">Catalyzes the formation of sulfite from adenosine 5'-phosphosulfate (APS) using thioredoxin as an electron donor.</text>
</comment>
<evidence type="ECO:0000256" key="13">
    <source>
        <dbReference type="ARBA" id="ARBA00048441"/>
    </source>
</evidence>
<keyword evidence="6 14" id="KW-0411">Iron-sulfur</keyword>
<evidence type="ECO:0000313" key="17">
    <source>
        <dbReference type="Proteomes" id="UP000620064"/>
    </source>
</evidence>
<feature type="binding site" evidence="14">
    <location>
        <position position="116"/>
    </location>
    <ligand>
        <name>[4Fe-4S] cluster</name>
        <dbReference type="ChEBI" id="CHEBI:49883"/>
    </ligand>
</feature>
<name>A0ABQ2NLX2_9FLAO</name>
<comment type="pathway">
    <text evidence="8 14">Sulfur metabolism; hydrogen sulfide biosynthesis; sulfite from sulfate.</text>
</comment>
<evidence type="ECO:0000256" key="9">
    <source>
        <dbReference type="ARBA" id="ARBA00024386"/>
    </source>
</evidence>
<comment type="subcellular location">
    <subcellularLocation>
        <location evidence="14">Cytoplasm</location>
    </subcellularLocation>
</comment>
<keyword evidence="17" id="KW-1185">Reference proteome</keyword>
<feature type="binding site" evidence="14">
    <location>
        <position position="198"/>
    </location>
    <ligand>
        <name>[4Fe-4S] cluster</name>
        <dbReference type="ChEBI" id="CHEBI:49883"/>
    </ligand>
</feature>
<dbReference type="EMBL" id="BMLV01000001">
    <property type="protein sequence ID" value="GGP02432.1"/>
    <property type="molecule type" value="Genomic_DNA"/>
</dbReference>
<dbReference type="Pfam" id="PF01507">
    <property type="entry name" value="PAPS_reduct"/>
    <property type="match status" value="1"/>
</dbReference>